<dbReference type="GO" id="GO:0005759">
    <property type="term" value="C:mitochondrial matrix"/>
    <property type="evidence" value="ECO:0007669"/>
    <property type="project" value="TreeGrafter"/>
</dbReference>
<dbReference type="Proteomes" id="UP000279236">
    <property type="component" value="Unassembled WGS sequence"/>
</dbReference>
<dbReference type="Gene3D" id="2.60.120.590">
    <property type="entry name" value="Alpha-ketoglutarate-dependent dioxygenase AlkB-like"/>
    <property type="match status" value="1"/>
</dbReference>
<evidence type="ECO:0000313" key="2">
    <source>
        <dbReference type="Proteomes" id="UP000279236"/>
    </source>
</evidence>
<dbReference type="RefSeq" id="XP_028479065.1">
    <property type="nucleotide sequence ID" value="XM_028620093.1"/>
</dbReference>
<dbReference type="AlphaFoldDB" id="A0A427Y5C3"/>
<comment type="caution">
    <text evidence="1">The sequence shown here is derived from an EMBL/GenBank/DDBJ whole genome shotgun (WGS) entry which is preliminary data.</text>
</comment>
<accession>A0A427Y5C3</accession>
<dbReference type="PANTHER" id="PTHR21052">
    <property type="entry name" value="SPERMATOGENESIS ASSOCIATED 11-RELATED"/>
    <property type="match status" value="1"/>
</dbReference>
<dbReference type="PANTHER" id="PTHR21052:SF0">
    <property type="entry name" value="ALPHA-KETOGLUTARATE-DEPENDENT DIOXYGENASE ALKB HOMOLOG 7, MITOCHONDRIAL"/>
    <property type="match status" value="1"/>
</dbReference>
<sequence length="290" mass="31358">MRATLRLRQSLQRHVLTAPSPLIRARGPTAAATALPASLETDFAIIPDFFNATDARRLLEVALWKLDRSDPTRRKRSRRGAAAPAVAGTADPAGDVPLQDLFSGNYGFEEGHFDSVIHDYRESLLTSLPPTAESSLAAILSRLYSLVPSIPLIPNATLADLPPKSSSTHVLHLAPHGAILPHLDNLDAMGETIVGASLGAPRVLRLEKEKGEDIGSGWDVYIPSGSVYIQKGVVRYGYKHSILGYDHEGSVWEGKRLVPGHRVSFMVRVSARNWVALTGQDAPSKPMAAL</sequence>
<dbReference type="GO" id="GO:0006974">
    <property type="term" value="P:DNA damage response"/>
    <property type="evidence" value="ECO:0007669"/>
    <property type="project" value="InterPro"/>
</dbReference>
<gene>
    <name evidence="1" type="ORF">EHS24_004518</name>
</gene>
<dbReference type="InterPro" id="IPR037151">
    <property type="entry name" value="AlkB-like_sf"/>
</dbReference>
<dbReference type="GO" id="GO:0016706">
    <property type="term" value="F:2-oxoglutarate-dependent dioxygenase activity"/>
    <property type="evidence" value="ECO:0007669"/>
    <property type="project" value="TreeGrafter"/>
</dbReference>
<dbReference type="SUPFAM" id="SSF51197">
    <property type="entry name" value="Clavaminate synthase-like"/>
    <property type="match status" value="1"/>
</dbReference>
<proteinExistence type="predicted"/>
<dbReference type="OrthoDB" id="28127at2759"/>
<dbReference type="GO" id="GO:0006631">
    <property type="term" value="P:fatty acid metabolic process"/>
    <property type="evidence" value="ECO:0007669"/>
    <property type="project" value="TreeGrafter"/>
</dbReference>
<protein>
    <recommendedName>
        <fullName evidence="3">Fe2OG dioxygenase domain-containing protein</fullName>
    </recommendedName>
</protein>
<name>A0A427Y5C3_9TREE</name>
<evidence type="ECO:0008006" key="3">
    <source>
        <dbReference type="Google" id="ProtNLM"/>
    </source>
</evidence>
<organism evidence="1 2">
    <name type="scientific">Apiotrichum porosum</name>
    <dbReference type="NCBI Taxonomy" id="105984"/>
    <lineage>
        <taxon>Eukaryota</taxon>
        <taxon>Fungi</taxon>
        <taxon>Dikarya</taxon>
        <taxon>Basidiomycota</taxon>
        <taxon>Agaricomycotina</taxon>
        <taxon>Tremellomycetes</taxon>
        <taxon>Trichosporonales</taxon>
        <taxon>Trichosporonaceae</taxon>
        <taxon>Apiotrichum</taxon>
    </lineage>
</organism>
<dbReference type="InterPro" id="IPR032870">
    <property type="entry name" value="ALKBH7-like"/>
</dbReference>
<dbReference type="GeneID" id="39589061"/>
<reference evidence="1 2" key="1">
    <citation type="submission" date="2018-11" db="EMBL/GenBank/DDBJ databases">
        <title>Genome sequence of Apiotrichum porosum DSM 27194.</title>
        <authorList>
            <person name="Aliyu H."/>
            <person name="Gorte O."/>
            <person name="Ochsenreither K."/>
        </authorList>
    </citation>
    <scope>NUCLEOTIDE SEQUENCE [LARGE SCALE GENOMIC DNA]</scope>
    <source>
        <strain evidence="1 2">DSM 27194</strain>
    </source>
</reference>
<keyword evidence="2" id="KW-1185">Reference proteome</keyword>
<dbReference type="EMBL" id="RSCE01000002">
    <property type="protein sequence ID" value="RSH86280.1"/>
    <property type="molecule type" value="Genomic_DNA"/>
</dbReference>
<dbReference type="STRING" id="105984.A0A427Y5C3"/>
<evidence type="ECO:0000313" key="1">
    <source>
        <dbReference type="EMBL" id="RSH86280.1"/>
    </source>
</evidence>